<comment type="caution">
    <text evidence="2">The sequence shown here is derived from an EMBL/GenBank/DDBJ whole genome shotgun (WGS) entry which is preliminary data.</text>
</comment>
<evidence type="ECO:0000313" key="3">
    <source>
        <dbReference type="Proteomes" id="UP000267654"/>
    </source>
</evidence>
<feature type="region of interest" description="Disordered" evidence="1">
    <location>
        <begin position="39"/>
        <end position="59"/>
    </location>
</feature>
<gene>
    <name evidence="2" type="ORF">DRI96_02810</name>
</gene>
<name>A0A662DI01_UNCAE</name>
<accession>A0A662DI01</accession>
<evidence type="ECO:0000256" key="1">
    <source>
        <dbReference type="SAM" id="MobiDB-lite"/>
    </source>
</evidence>
<reference evidence="2 3" key="1">
    <citation type="submission" date="2018-06" db="EMBL/GenBank/DDBJ databases">
        <title>Extensive metabolic versatility and redundancy in microbially diverse, dynamic hydrothermal sediments.</title>
        <authorList>
            <person name="Dombrowski N."/>
            <person name="Teske A."/>
            <person name="Baker B.J."/>
        </authorList>
    </citation>
    <scope>NUCLEOTIDE SEQUENCE [LARGE SCALE GENOMIC DNA]</scope>
    <source>
        <strain evidence="2">B19_G9</strain>
    </source>
</reference>
<dbReference type="Proteomes" id="UP000267654">
    <property type="component" value="Unassembled WGS sequence"/>
</dbReference>
<organism evidence="2 3">
    <name type="scientific">Aerophobetes bacterium</name>
    <dbReference type="NCBI Taxonomy" id="2030807"/>
    <lineage>
        <taxon>Bacteria</taxon>
        <taxon>Candidatus Aerophobota</taxon>
    </lineage>
</organism>
<dbReference type="AlphaFoldDB" id="A0A662DI01"/>
<evidence type="ECO:0000313" key="2">
    <source>
        <dbReference type="EMBL" id="RLE13556.1"/>
    </source>
</evidence>
<sequence>MHLVEIGTLLIKLLILKGSWVSQRKPSFWRAEKLALHQSTAQPKSGRPSCSKVRGDTKL</sequence>
<protein>
    <submittedName>
        <fullName evidence="2">Uncharacterized protein</fullName>
    </submittedName>
</protein>
<dbReference type="EMBL" id="QMQB01000082">
    <property type="protein sequence ID" value="RLE13556.1"/>
    <property type="molecule type" value="Genomic_DNA"/>
</dbReference>
<proteinExistence type="predicted"/>